<organism evidence="5 6">
    <name type="scientific">Flavobacterium ardleyense</name>
    <dbReference type="NCBI Taxonomy" id="2038737"/>
    <lineage>
        <taxon>Bacteria</taxon>
        <taxon>Pseudomonadati</taxon>
        <taxon>Bacteroidota</taxon>
        <taxon>Flavobacteriia</taxon>
        <taxon>Flavobacteriales</taxon>
        <taxon>Flavobacteriaceae</taxon>
        <taxon>Flavobacterium</taxon>
    </lineage>
</organism>
<dbReference type="InterPro" id="IPR006683">
    <property type="entry name" value="Thioestr_dom"/>
</dbReference>
<dbReference type="SUPFAM" id="SSF54637">
    <property type="entry name" value="Thioesterase/thiol ester dehydrase-isomerase"/>
    <property type="match status" value="1"/>
</dbReference>
<dbReference type="PROSITE" id="PS51770">
    <property type="entry name" value="HOTDOG_ACOT"/>
    <property type="match status" value="1"/>
</dbReference>
<comment type="similarity">
    <text evidence="1">Belongs to the acyl coenzyme A hydrolase family.</text>
</comment>
<evidence type="ECO:0000313" key="5">
    <source>
        <dbReference type="EMBL" id="MFD2909489.1"/>
    </source>
</evidence>
<feature type="domain" description="HotDog ACOT-type" evidence="4">
    <location>
        <begin position="8"/>
        <end position="120"/>
    </location>
</feature>
<dbReference type="InterPro" id="IPR033120">
    <property type="entry name" value="HOTDOG_ACOT"/>
</dbReference>
<dbReference type="Proteomes" id="UP001597549">
    <property type="component" value="Unassembled WGS sequence"/>
</dbReference>
<sequence length="186" mass="20687">MEIANTVSASKITLSELMLPSHSNFSGKIHGGYLLRLMDQIAFACASKYSGSYCVTASVDTVDFLNPVHIGELVTLKASVNYVGNTSMVVGIRVTSEQIQTGVIKHCNSSYFTMVAKDDKGNNVKVPKLILSNIDEVRRFYDSVNRLENKKRYKELEHTFDYHSKEAIDGLESFNVVIAEKLKGKI</sequence>
<gene>
    <name evidence="5" type="ORF">ACFSX9_12185</name>
</gene>
<keyword evidence="2 3" id="KW-0378">Hydrolase</keyword>
<dbReference type="EMBL" id="JBHUOL010000018">
    <property type="protein sequence ID" value="MFD2909489.1"/>
    <property type="molecule type" value="Genomic_DNA"/>
</dbReference>
<dbReference type="InterPro" id="IPR040170">
    <property type="entry name" value="Cytosol_ACT"/>
</dbReference>
<evidence type="ECO:0000256" key="2">
    <source>
        <dbReference type="ARBA" id="ARBA00022801"/>
    </source>
</evidence>
<accession>A0ABW5Z9I3</accession>
<protein>
    <submittedName>
        <fullName evidence="5">Acyl-CoA thioesterase</fullName>
        <ecNumber evidence="5">3.1.2.20</ecNumber>
    </submittedName>
</protein>
<evidence type="ECO:0000313" key="6">
    <source>
        <dbReference type="Proteomes" id="UP001597549"/>
    </source>
</evidence>
<dbReference type="Gene3D" id="3.10.129.10">
    <property type="entry name" value="Hotdog Thioesterase"/>
    <property type="match status" value="1"/>
</dbReference>
<evidence type="ECO:0000256" key="3">
    <source>
        <dbReference type="PROSITE-ProRule" id="PRU01106"/>
    </source>
</evidence>
<dbReference type="Pfam" id="PF03061">
    <property type="entry name" value="4HBT"/>
    <property type="match status" value="1"/>
</dbReference>
<evidence type="ECO:0000256" key="1">
    <source>
        <dbReference type="ARBA" id="ARBA00010458"/>
    </source>
</evidence>
<dbReference type="PANTHER" id="PTHR11049:SF16">
    <property type="entry name" value="PROTEIN VDLD"/>
    <property type="match status" value="1"/>
</dbReference>
<dbReference type="CDD" id="cd03442">
    <property type="entry name" value="BFIT_BACH"/>
    <property type="match status" value="1"/>
</dbReference>
<reference evidence="6" key="1">
    <citation type="journal article" date="2019" name="Int. J. Syst. Evol. Microbiol.">
        <title>The Global Catalogue of Microorganisms (GCM) 10K type strain sequencing project: providing services to taxonomists for standard genome sequencing and annotation.</title>
        <authorList>
            <consortium name="The Broad Institute Genomics Platform"/>
            <consortium name="The Broad Institute Genome Sequencing Center for Infectious Disease"/>
            <person name="Wu L."/>
            <person name="Ma J."/>
        </authorList>
    </citation>
    <scope>NUCLEOTIDE SEQUENCE [LARGE SCALE GENOMIC DNA]</scope>
    <source>
        <strain evidence="6">KCTC 52644</strain>
    </source>
</reference>
<keyword evidence="6" id="KW-1185">Reference proteome</keyword>
<name>A0ABW5Z9I3_9FLAO</name>
<dbReference type="EC" id="3.1.2.20" evidence="5"/>
<proteinExistence type="inferred from homology"/>
<dbReference type="InterPro" id="IPR029069">
    <property type="entry name" value="HotDog_dom_sf"/>
</dbReference>
<dbReference type="PANTHER" id="PTHR11049">
    <property type="entry name" value="ACYL COENZYME A THIOESTER HYDROLASE"/>
    <property type="match status" value="1"/>
</dbReference>
<dbReference type="RefSeq" id="WP_379808048.1">
    <property type="nucleotide sequence ID" value="NZ_JBHUOL010000018.1"/>
</dbReference>
<comment type="caution">
    <text evidence="5">The sequence shown here is derived from an EMBL/GenBank/DDBJ whole genome shotgun (WGS) entry which is preliminary data.</text>
</comment>
<evidence type="ECO:0000259" key="4">
    <source>
        <dbReference type="PROSITE" id="PS51770"/>
    </source>
</evidence>
<dbReference type="GO" id="GO:0047617">
    <property type="term" value="F:fatty acyl-CoA hydrolase activity"/>
    <property type="evidence" value="ECO:0007669"/>
    <property type="project" value="UniProtKB-EC"/>
</dbReference>